<gene>
    <name evidence="1" type="ORF">D0864_08856</name>
</gene>
<comment type="caution">
    <text evidence="1">The sequence shown here is derived from an EMBL/GenBank/DDBJ whole genome shotgun (WGS) entry which is preliminary data.</text>
</comment>
<reference evidence="1 2" key="1">
    <citation type="journal article" date="2018" name="BMC Genomics">
        <title>Genomic evidence for intraspecific hybridization in a clonal and extremely halotolerant yeast.</title>
        <authorList>
            <person name="Gostincar C."/>
            <person name="Stajich J.E."/>
            <person name="Zupancic J."/>
            <person name="Zalar P."/>
            <person name="Gunde-Cimerman N."/>
        </authorList>
    </citation>
    <scope>NUCLEOTIDE SEQUENCE [LARGE SCALE GENOMIC DNA]</scope>
    <source>
        <strain evidence="1 2">EXF-10513</strain>
    </source>
</reference>
<name>A0A3M7EU31_HORWE</name>
<sequence>MLKRPAGTDIAAELAPYAFTTTANGIAAMGVSLNFTTNAESLVTYNYTGHYNATFNQFGAPPYDF</sequence>
<organism evidence="1 2">
    <name type="scientific">Hortaea werneckii</name>
    <name type="common">Black yeast</name>
    <name type="synonym">Cladosporium werneckii</name>
    <dbReference type="NCBI Taxonomy" id="91943"/>
    <lineage>
        <taxon>Eukaryota</taxon>
        <taxon>Fungi</taxon>
        <taxon>Dikarya</taxon>
        <taxon>Ascomycota</taxon>
        <taxon>Pezizomycotina</taxon>
        <taxon>Dothideomycetes</taxon>
        <taxon>Dothideomycetidae</taxon>
        <taxon>Mycosphaerellales</taxon>
        <taxon>Teratosphaeriaceae</taxon>
        <taxon>Hortaea</taxon>
    </lineage>
</organism>
<evidence type="ECO:0000313" key="1">
    <source>
        <dbReference type="EMBL" id="RMY79980.1"/>
    </source>
</evidence>
<dbReference type="AlphaFoldDB" id="A0A3M7EU31"/>
<protein>
    <submittedName>
        <fullName evidence="1">Uncharacterized protein</fullName>
    </submittedName>
</protein>
<accession>A0A3M7EU31</accession>
<dbReference type="EMBL" id="QWIO01001052">
    <property type="protein sequence ID" value="RMY79980.1"/>
    <property type="molecule type" value="Genomic_DNA"/>
</dbReference>
<dbReference type="Proteomes" id="UP000269539">
    <property type="component" value="Unassembled WGS sequence"/>
</dbReference>
<evidence type="ECO:0000313" key="2">
    <source>
        <dbReference type="Proteomes" id="UP000269539"/>
    </source>
</evidence>
<proteinExistence type="predicted"/>